<comment type="caution">
    <text evidence="2">The sequence shown here is derived from an EMBL/GenBank/DDBJ whole genome shotgun (WGS) entry which is preliminary data.</text>
</comment>
<dbReference type="EMBL" id="BARU01012642">
    <property type="protein sequence ID" value="GAH43445.1"/>
    <property type="molecule type" value="Genomic_DNA"/>
</dbReference>
<name>X1GF48_9ZZZZ</name>
<dbReference type="AlphaFoldDB" id="X1GF48"/>
<keyword evidence="1" id="KW-1133">Transmembrane helix</keyword>
<sequence length="60" mass="6295">MNGKYIIGIVAIIGLTIIECVALYKEIDGQYLTIVVGAVCTVIGAVVGVRLSKPSVDTNE</sequence>
<evidence type="ECO:0000256" key="1">
    <source>
        <dbReference type="SAM" id="Phobius"/>
    </source>
</evidence>
<accession>X1GF48</accession>
<evidence type="ECO:0000313" key="2">
    <source>
        <dbReference type="EMBL" id="GAH43445.1"/>
    </source>
</evidence>
<organism evidence="2">
    <name type="scientific">marine sediment metagenome</name>
    <dbReference type="NCBI Taxonomy" id="412755"/>
    <lineage>
        <taxon>unclassified sequences</taxon>
        <taxon>metagenomes</taxon>
        <taxon>ecological metagenomes</taxon>
    </lineage>
</organism>
<feature type="transmembrane region" description="Helical" evidence="1">
    <location>
        <begin position="31"/>
        <end position="51"/>
    </location>
</feature>
<reference evidence="2" key="1">
    <citation type="journal article" date="2014" name="Front. Microbiol.">
        <title>High frequency of phylogenetically diverse reductive dehalogenase-homologous genes in deep subseafloor sedimentary metagenomes.</title>
        <authorList>
            <person name="Kawai M."/>
            <person name="Futagami T."/>
            <person name="Toyoda A."/>
            <person name="Takaki Y."/>
            <person name="Nishi S."/>
            <person name="Hori S."/>
            <person name="Arai W."/>
            <person name="Tsubouchi T."/>
            <person name="Morono Y."/>
            <person name="Uchiyama I."/>
            <person name="Ito T."/>
            <person name="Fujiyama A."/>
            <person name="Inagaki F."/>
            <person name="Takami H."/>
        </authorList>
    </citation>
    <scope>NUCLEOTIDE SEQUENCE</scope>
    <source>
        <strain evidence="2">Expedition CK06-06</strain>
    </source>
</reference>
<feature type="transmembrane region" description="Helical" evidence="1">
    <location>
        <begin position="6"/>
        <end position="24"/>
    </location>
</feature>
<protein>
    <submittedName>
        <fullName evidence="2">Uncharacterized protein</fullName>
    </submittedName>
</protein>
<proteinExistence type="predicted"/>
<keyword evidence="1" id="KW-0472">Membrane</keyword>
<gene>
    <name evidence="2" type="ORF">S03H2_23209</name>
</gene>
<keyword evidence="1" id="KW-0812">Transmembrane</keyword>